<feature type="compositionally biased region" description="Polar residues" evidence="1">
    <location>
        <begin position="91"/>
        <end position="105"/>
    </location>
</feature>
<dbReference type="EMBL" id="CAJVRM010000224">
    <property type="protein sequence ID" value="CAG8977558.1"/>
    <property type="molecule type" value="Genomic_DNA"/>
</dbReference>
<reference evidence="2" key="1">
    <citation type="submission" date="2021-07" db="EMBL/GenBank/DDBJ databases">
        <authorList>
            <person name="Durling M."/>
        </authorList>
    </citation>
    <scope>NUCLEOTIDE SEQUENCE</scope>
</reference>
<organism evidence="2 3">
    <name type="scientific">Hymenoscyphus albidus</name>
    <dbReference type="NCBI Taxonomy" id="595503"/>
    <lineage>
        <taxon>Eukaryota</taxon>
        <taxon>Fungi</taxon>
        <taxon>Dikarya</taxon>
        <taxon>Ascomycota</taxon>
        <taxon>Pezizomycotina</taxon>
        <taxon>Leotiomycetes</taxon>
        <taxon>Helotiales</taxon>
        <taxon>Helotiaceae</taxon>
        <taxon>Hymenoscyphus</taxon>
    </lineage>
</organism>
<evidence type="ECO:0000313" key="2">
    <source>
        <dbReference type="EMBL" id="CAG8977558.1"/>
    </source>
</evidence>
<dbReference type="Proteomes" id="UP000701801">
    <property type="component" value="Unassembled WGS sequence"/>
</dbReference>
<accession>A0A9N9LNK8</accession>
<comment type="caution">
    <text evidence="2">The sequence shown here is derived from an EMBL/GenBank/DDBJ whole genome shotgun (WGS) entry which is preliminary data.</text>
</comment>
<feature type="region of interest" description="Disordered" evidence="1">
    <location>
        <begin position="81"/>
        <end position="105"/>
    </location>
</feature>
<evidence type="ECO:0000313" key="3">
    <source>
        <dbReference type="Proteomes" id="UP000701801"/>
    </source>
</evidence>
<dbReference type="AlphaFoldDB" id="A0A9N9LNK8"/>
<protein>
    <submittedName>
        <fullName evidence="2">Uncharacterized protein</fullName>
    </submittedName>
</protein>
<gene>
    <name evidence="2" type="ORF">HYALB_00012997</name>
</gene>
<name>A0A9N9LNK8_9HELO</name>
<evidence type="ECO:0000256" key="1">
    <source>
        <dbReference type="SAM" id="MobiDB-lite"/>
    </source>
</evidence>
<keyword evidence="3" id="KW-1185">Reference proteome</keyword>
<sequence length="174" mass="19964">MCHLVQASMTSKFEDALGGIASRYLEPKDYKGDETDREVVPSFSATLVEHREKRAPSHSVRLPYQDQVLFRTKARRRGSEVCSAPFHPFPSMSQSPETHTSEDVTTSRTIEWLATKWIRSNEHFTKSTWADEDIPRYNDDLITNLEIPTNSRERRKIAAGKRKAARMIKRTGVV</sequence>
<proteinExistence type="predicted"/>